<evidence type="ECO:0000313" key="3">
    <source>
        <dbReference type="EMBL" id="OAG00500.1"/>
    </source>
</evidence>
<accession>A0A177C1K8</accession>
<comment type="similarity">
    <text evidence="1">Belongs to the STK19 family.</text>
</comment>
<dbReference type="GO" id="GO:0046579">
    <property type="term" value="P:positive regulation of Ras protein signal transduction"/>
    <property type="evidence" value="ECO:0007669"/>
    <property type="project" value="TreeGrafter"/>
</dbReference>
<dbReference type="InterPro" id="IPR018865">
    <property type="entry name" value="STK19-like"/>
</dbReference>
<dbReference type="EMBL" id="KV441559">
    <property type="protein sequence ID" value="OAG00500.1"/>
    <property type="molecule type" value="Genomic_DNA"/>
</dbReference>
<feature type="region of interest" description="Disordered" evidence="2">
    <location>
        <begin position="1"/>
        <end position="48"/>
    </location>
</feature>
<evidence type="ECO:0000256" key="2">
    <source>
        <dbReference type="SAM" id="MobiDB-lite"/>
    </source>
</evidence>
<gene>
    <name evidence="3" type="ORF">CC84DRAFT_1180509</name>
</gene>
<dbReference type="InParanoid" id="A0A177C1K8"/>
<dbReference type="OrthoDB" id="3980126at2759"/>
<evidence type="ECO:0000256" key="1">
    <source>
        <dbReference type="ARBA" id="ARBA00093458"/>
    </source>
</evidence>
<name>A0A177C1K8_9PLEO</name>
<proteinExistence type="inferred from homology"/>
<dbReference type="Pfam" id="PF10494">
    <property type="entry name" value="Stk19"/>
    <property type="match status" value="1"/>
</dbReference>
<dbReference type="RefSeq" id="XP_018030865.1">
    <property type="nucleotide sequence ID" value="XM_018180478.1"/>
</dbReference>
<evidence type="ECO:0008006" key="5">
    <source>
        <dbReference type="Google" id="ProtNLM"/>
    </source>
</evidence>
<reference evidence="3 4" key="1">
    <citation type="submission" date="2016-05" db="EMBL/GenBank/DDBJ databases">
        <title>Comparative analysis of secretome profiles of manganese(II)-oxidizing ascomycete fungi.</title>
        <authorList>
            <consortium name="DOE Joint Genome Institute"/>
            <person name="Zeiner C.A."/>
            <person name="Purvine S.O."/>
            <person name="Zink E.M."/>
            <person name="Wu S."/>
            <person name="Pasa-Tolic L."/>
            <person name="Chaput D.L."/>
            <person name="Haridas S."/>
            <person name="Grigoriev I.V."/>
            <person name="Santelli C.M."/>
            <person name="Hansel C.M."/>
        </authorList>
    </citation>
    <scope>NUCLEOTIDE SEQUENCE [LARGE SCALE GENOMIC DNA]</scope>
    <source>
        <strain evidence="3 4">AP3s5-JAC2a</strain>
    </source>
</reference>
<dbReference type="PANTHER" id="PTHR15243">
    <property type="entry name" value="SERINE/THREONINE-PROTEIN KINASE 19"/>
    <property type="match status" value="1"/>
</dbReference>
<evidence type="ECO:0000313" key="4">
    <source>
        <dbReference type="Proteomes" id="UP000077069"/>
    </source>
</evidence>
<organism evidence="3 4">
    <name type="scientific">Paraphaeosphaeria sporulosa</name>
    <dbReference type="NCBI Taxonomy" id="1460663"/>
    <lineage>
        <taxon>Eukaryota</taxon>
        <taxon>Fungi</taxon>
        <taxon>Dikarya</taxon>
        <taxon>Ascomycota</taxon>
        <taxon>Pezizomycotina</taxon>
        <taxon>Dothideomycetes</taxon>
        <taxon>Pleosporomycetidae</taxon>
        <taxon>Pleosporales</taxon>
        <taxon>Massarineae</taxon>
        <taxon>Didymosphaeriaceae</taxon>
        <taxon>Paraphaeosphaeria</taxon>
    </lineage>
</organism>
<protein>
    <recommendedName>
        <fullName evidence="5">Serine-threonine protein kinase 19</fullName>
    </recommendedName>
</protein>
<dbReference type="AlphaFoldDB" id="A0A177C1K8"/>
<dbReference type="Proteomes" id="UP000077069">
    <property type="component" value="Unassembled WGS sequence"/>
</dbReference>
<feature type="compositionally biased region" description="Low complexity" evidence="2">
    <location>
        <begin position="26"/>
        <end position="36"/>
    </location>
</feature>
<sequence>MQTTPARSSRITKSRKPSVAAALGLRRSVSSPSSGSPRRKSAQSVKSENFDYDDKLDDTGVIASLAADLNFRDVPQYMEYIRSRMFSDIPLRNSGLNSTRIAETLNYRKALPPIVTLAHLDALGTSSTRTEREIAELSQAGILRRIAIPNRGTGIASVGDGIASVQEWGRLVRSHTGLTPEVQSKYLTAMHANPTSTIVASTAFTPGEISSLSAAGFLTTSTAPESRSSLFAMPGTGSLSALSTAGSRHASGSIGAVGGASATQHMHGGTGQRMVSTTYYNFSLPNTGSHTKLIVEARTHFLSLLKRSKYREAPLDLLRERWDGGILGKEEIADKKKARGEFAGILPGRTKKWKQFHGLRFEWILEECVGAGLVELFETGSVGKAARIL</sequence>
<keyword evidence="4" id="KW-1185">Reference proteome</keyword>
<dbReference type="PANTHER" id="PTHR15243:SF0">
    <property type="entry name" value="SERINE_THREONINE-PROTEIN KINASE 19"/>
    <property type="match status" value="1"/>
</dbReference>
<dbReference type="GeneID" id="28763964"/>